<accession>A0A1T2X118</accession>
<reference evidence="1 2" key="1">
    <citation type="submission" date="2017-01" db="EMBL/GenBank/DDBJ databases">
        <title>Genome analysis of Paenibacillus selenitrireducens ES3-24.</title>
        <authorList>
            <person name="Xu D."/>
            <person name="Yao R."/>
            <person name="Zheng S."/>
        </authorList>
    </citation>
    <scope>NUCLEOTIDE SEQUENCE [LARGE SCALE GENOMIC DNA]</scope>
    <source>
        <strain evidence="1 2">ES3-24</strain>
    </source>
</reference>
<dbReference type="RefSeq" id="WP_078502519.1">
    <property type="nucleotide sequence ID" value="NZ_MSZX01000016.1"/>
</dbReference>
<dbReference type="PROSITE" id="PS51257">
    <property type="entry name" value="PROKAR_LIPOPROTEIN"/>
    <property type="match status" value="1"/>
</dbReference>
<comment type="caution">
    <text evidence="1">The sequence shown here is derived from an EMBL/GenBank/DDBJ whole genome shotgun (WGS) entry which is preliminary data.</text>
</comment>
<proteinExistence type="predicted"/>
<evidence type="ECO:0000313" key="1">
    <source>
        <dbReference type="EMBL" id="OPA73495.1"/>
    </source>
</evidence>
<dbReference type="Proteomes" id="UP000190188">
    <property type="component" value="Unassembled WGS sequence"/>
</dbReference>
<sequence length="353" mass="38603">MNRKVWMSLLVGMLTIMLVLSGCGSAKKDPKEALQLAMENAAKLSSYEFNTSFIINDLSVTSPEITTNPEIGMVYNMLKNAQVTVKGAYQKDPMQLEMNVDLTIKGDASFTLNIPVVMTTDKMWVKIPNIPMLPLPENLVGKFVEVDLKKLAEEAGNQATVGAMDTVKAQELGKEIMKIVFDKFDGKTFFQEVDTKDVTVPAGIEAKQVIKLAVTNENLDQGLTTLVKDVLPPVLDLLASDKYKDVVGVTSADVAEAKKSLSDEAELKKGLEELKKTLKINDFNIITALNKDNYPAYQEANVKADVTSDGESVKLDLKLTSETTNINGKPNFTITTPPADVIPMDELSQMFGG</sequence>
<dbReference type="EMBL" id="MSZX01000016">
    <property type="protein sequence ID" value="OPA73495.1"/>
    <property type="molecule type" value="Genomic_DNA"/>
</dbReference>
<dbReference type="AlphaFoldDB" id="A0A1T2X118"/>
<evidence type="ECO:0008006" key="3">
    <source>
        <dbReference type="Google" id="ProtNLM"/>
    </source>
</evidence>
<dbReference type="OrthoDB" id="2657915at2"/>
<organism evidence="1 2">
    <name type="scientific">Paenibacillus selenitireducens</name>
    <dbReference type="NCBI Taxonomy" id="1324314"/>
    <lineage>
        <taxon>Bacteria</taxon>
        <taxon>Bacillati</taxon>
        <taxon>Bacillota</taxon>
        <taxon>Bacilli</taxon>
        <taxon>Bacillales</taxon>
        <taxon>Paenibacillaceae</taxon>
        <taxon>Paenibacillus</taxon>
    </lineage>
</organism>
<name>A0A1T2X118_9BACL</name>
<protein>
    <recommendedName>
        <fullName evidence="3">Lipoprotein</fullName>
    </recommendedName>
</protein>
<dbReference type="STRING" id="1324314.BVG16_28100"/>
<gene>
    <name evidence="1" type="ORF">BVG16_28100</name>
</gene>
<keyword evidence="2" id="KW-1185">Reference proteome</keyword>
<evidence type="ECO:0000313" key="2">
    <source>
        <dbReference type="Proteomes" id="UP000190188"/>
    </source>
</evidence>